<dbReference type="EMBL" id="OCMF01000002">
    <property type="protein sequence ID" value="SOC80287.1"/>
    <property type="molecule type" value="Genomic_DNA"/>
</dbReference>
<name>A0A285X4K8_9FLAO</name>
<dbReference type="Proteomes" id="UP000219193">
    <property type="component" value="Unassembled WGS sequence"/>
</dbReference>
<gene>
    <name evidence="1" type="ORF">SAMN06296241_1833</name>
</gene>
<dbReference type="RefSeq" id="WP_097056070.1">
    <property type="nucleotide sequence ID" value="NZ_OCMF01000002.1"/>
</dbReference>
<evidence type="ECO:0000313" key="2">
    <source>
        <dbReference type="Proteomes" id="UP000219193"/>
    </source>
</evidence>
<proteinExistence type="predicted"/>
<evidence type="ECO:0000313" key="1">
    <source>
        <dbReference type="EMBL" id="SOC80287.1"/>
    </source>
</evidence>
<protein>
    <submittedName>
        <fullName evidence="1">Uncharacterized protein</fullName>
    </submittedName>
</protein>
<organism evidence="1 2">
    <name type="scientific">Salinimicrobium sediminis</name>
    <dbReference type="NCBI Taxonomy" id="1343891"/>
    <lineage>
        <taxon>Bacteria</taxon>
        <taxon>Pseudomonadati</taxon>
        <taxon>Bacteroidota</taxon>
        <taxon>Flavobacteriia</taxon>
        <taxon>Flavobacteriales</taxon>
        <taxon>Flavobacteriaceae</taxon>
        <taxon>Salinimicrobium</taxon>
    </lineage>
</organism>
<dbReference type="OrthoDB" id="1440583at2"/>
<keyword evidence="2" id="KW-1185">Reference proteome</keyword>
<dbReference type="AlphaFoldDB" id="A0A285X4K8"/>
<accession>A0A285X4K8</accession>
<reference evidence="2" key="1">
    <citation type="submission" date="2017-09" db="EMBL/GenBank/DDBJ databases">
        <authorList>
            <person name="Varghese N."/>
            <person name="Submissions S."/>
        </authorList>
    </citation>
    <scope>NUCLEOTIDE SEQUENCE [LARGE SCALE GENOMIC DNA]</scope>
    <source>
        <strain evidence="2">CGMCC 1.12641</strain>
    </source>
</reference>
<sequence>MNKQEDQILKSSRKLGFKKPGSSLHELADWLREEKQIHVEIGSIWDDLVNRVESYYYTVTAPLNVYYTPAIQRAGGASYKEMLSEGIEEALGILAVYNQQKHLKISDDQVVIAYLKGYGDKSKPAAKNNYTSNLEKYAYFLGKQGDYIEEGLTEDDILYLVKNKLPDEEMLQLE</sequence>